<keyword evidence="2 8" id="KW-0963">Cytoplasm</keyword>
<dbReference type="SUPFAM" id="SSF56037">
    <property type="entry name" value="PheT/TilS domain"/>
    <property type="match status" value="1"/>
</dbReference>
<dbReference type="InterPro" id="IPR011063">
    <property type="entry name" value="TilS/TtcA_N"/>
</dbReference>
<accession>Q057Z8</accession>
<dbReference type="HOGENOM" id="CLU_018869_2_0_6"/>
<dbReference type="OrthoDB" id="9807403at2"/>
<evidence type="ECO:0000256" key="6">
    <source>
        <dbReference type="ARBA" id="ARBA00022840"/>
    </source>
</evidence>
<evidence type="ECO:0000256" key="7">
    <source>
        <dbReference type="ARBA" id="ARBA00048539"/>
    </source>
</evidence>
<evidence type="ECO:0000256" key="8">
    <source>
        <dbReference type="HAMAP-Rule" id="MF_01161"/>
    </source>
</evidence>
<dbReference type="PANTHER" id="PTHR43033">
    <property type="entry name" value="TRNA(ILE)-LYSIDINE SYNTHASE-RELATED"/>
    <property type="match status" value="1"/>
</dbReference>
<evidence type="ECO:0000313" key="10">
    <source>
        <dbReference type="EMBL" id="ABJ90551.1"/>
    </source>
</evidence>
<reference evidence="10 11" key="1">
    <citation type="journal article" date="2006" name="Science">
        <title>A small microbial genome: the end of a long symbiotic relationship?</title>
        <authorList>
            <person name="Perez-Brocal V."/>
            <person name="Gil R."/>
            <person name="Ramos S."/>
            <person name="Lamelas A."/>
            <person name="Postigo M."/>
            <person name="Michelena J.M."/>
            <person name="Silva F.J."/>
            <person name="Moya A."/>
            <person name="Latorre A."/>
        </authorList>
    </citation>
    <scope>NUCLEOTIDE SEQUENCE [LARGE SCALE GENOMIC DNA]</scope>
    <source>
        <strain evidence="11">Cc</strain>
    </source>
</reference>
<dbReference type="SMART" id="SM00977">
    <property type="entry name" value="TilS_C"/>
    <property type="match status" value="1"/>
</dbReference>
<proteinExistence type="inferred from homology"/>
<evidence type="ECO:0000256" key="3">
    <source>
        <dbReference type="ARBA" id="ARBA00022598"/>
    </source>
</evidence>
<keyword evidence="11" id="KW-1185">Reference proteome</keyword>
<feature type="domain" description="Lysidine-tRNA(Ile) synthetase C-terminal" evidence="9">
    <location>
        <begin position="367"/>
        <end position="430"/>
    </location>
</feature>
<dbReference type="SUPFAM" id="SSF52402">
    <property type="entry name" value="Adenine nucleotide alpha hydrolases-like"/>
    <property type="match status" value="1"/>
</dbReference>
<sequence>MFIKKLFKKYPTKKKFLLALSGGVDSTVLFYQLIIWKKKFQEINFRTIHINHHLHSHAKLAQKHCINICKKNKIEIKIFDIIIPKKNKYGIEGYSRLERLKIFKKNILPEEILLTGHNMNDLCENIFLSLKRKSGINGISGMNFYSKYDNIKIIRPLINIKKENILFWAKKKKIKWIEDQSNKNNQYDRNFIRNKILSKIYLKWPYFLKNSIKSINLLKKDKKILNYFLSKFLKKNIYLDKTLSLINFDNLILEAKFSILKMWLYNNSQIIPTYYIIKRIYNELIDNENYFNKKILFQKKEIRRYKKNIYYINPEKKEKKIVLYWKNIFQKIKLPNKLGYLIAHIKKKKKTKKNISYIPFPKKNTLITVCFHIKKKKTKIKKIWQKYNIPPWLRNNIPLLFYNKKLISCIGIFIEKEKKKEKKKYISIKWINKIN</sequence>
<evidence type="ECO:0000259" key="9">
    <source>
        <dbReference type="SMART" id="SM00977"/>
    </source>
</evidence>
<dbReference type="GO" id="GO:0005737">
    <property type="term" value="C:cytoplasm"/>
    <property type="evidence" value="ECO:0007669"/>
    <property type="project" value="UniProtKB-SubCell"/>
</dbReference>
<dbReference type="STRING" id="372461.BCc_073"/>
<dbReference type="AlphaFoldDB" id="Q057Z8"/>
<evidence type="ECO:0000256" key="2">
    <source>
        <dbReference type="ARBA" id="ARBA00022490"/>
    </source>
</evidence>
<dbReference type="CDD" id="cd01992">
    <property type="entry name" value="TilS_N"/>
    <property type="match status" value="1"/>
</dbReference>
<protein>
    <recommendedName>
        <fullName evidence="8">tRNA(Ile)-lysidine synthase</fullName>
        <ecNumber evidence="8">6.3.4.19</ecNumber>
    </recommendedName>
    <alternativeName>
        <fullName evidence="8">tRNA(Ile)-2-lysyl-cytidine synthase</fullName>
    </alternativeName>
    <alternativeName>
        <fullName evidence="8">tRNA(Ile)-lysidine synthetase</fullName>
    </alternativeName>
</protein>
<comment type="catalytic activity">
    <reaction evidence="7 8">
        <text>cytidine(34) in tRNA(Ile2) + L-lysine + ATP = lysidine(34) in tRNA(Ile2) + AMP + diphosphate + H(+)</text>
        <dbReference type="Rhea" id="RHEA:43744"/>
        <dbReference type="Rhea" id="RHEA-COMP:10625"/>
        <dbReference type="Rhea" id="RHEA-COMP:10670"/>
        <dbReference type="ChEBI" id="CHEBI:15378"/>
        <dbReference type="ChEBI" id="CHEBI:30616"/>
        <dbReference type="ChEBI" id="CHEBI:32551"/>
        <dbReference type="ChEBI" id="CHEBI:33019"/>
        <dbReference type="ChEBI" id="CHEBI:82748"/>
        <dbReference type="ChEBI" id="CHEBI:83665"/>
        <dbReference type="ChEBI" id="CHEBI:456215"/>
        <dbReference type="EC" id="6.3.4.19"/>
    </reaction>
</comment>
<dbReference type="InterPro" id="IPR012796">
    <property type="entry name" value="Lysidine-tRNA-synth_C"/>
</dbReference>
<dbReference type="SUPFAM" id="SSF82829">
    <property type="entry name" value="MesJ substrate recognition domain-like"/>
    <property type="match status" value="1"/>
</dbReference>
<dbReference type="GO" id="GO:0032267">
    <property type="term" value="F:tRNA(Ile)-lysidine synthase activity"/>
    <property type="evidence" value="ECO:0007669"/>
    <property type="project" value="UniProtKB-EC"/>
</dbReference>
<dbReference type="InterPro" id="IPR014729">
    <property type="entry name" value="Rossmann-like_a/b/a_fold"/>
</dbReference>
<dbReference type="GO" id="GO:0006400">
    <property type="term" value="P:tRNA modification"/>
    <property type="evidence" value="ECO:0007669"/>
    <property type="project" value="UniProtKB-UniRule"/>
</dbReference>
<keyword evidence="3 8" id="KW-0436">Ligase</keyword>
<dbReference type="Proteomes" id="UP000000669">
    <property type="component" value="Chromosome"/>
</dbReference>
<evidence type="ECO:0000313" key="11">
    <source>
        <dbReference type="Proteomes" id="UP000000669"/>
    </source>
</evidence>
<dbReference type="Pfam" id="PF09179">
    <property type="entry name" value="TilS"/>
    <property type="match status" value="1"/>
</dbReference>
<comment type="function">
    <text evidence="8">Ligates lysine onto the cytidine present at position 34 of the AUA codon-specific tRNA(Ile) that contains the anticodon CAU, in an ATP-dependent manner. Cytidine is converted to lysidine, thus changing the amino acid specificity of the tRNA from methionine to isoleucine.</text>
</comment>
<dbReference type="NCBIfam" id="TIGR02433">
    <property type="entry name" value="lysidine_TilS_C"/>
    <property type="match status" value="1"/>
</dbReference>
<keyword evidence="4 8" id="KW-0819">tRNA processing</keyword>
<dbReference type="eggNOG" id="COG0037">
    <property type="taxonomic scope" value="Bacteria"/>
</dbReference>
<keyword evidence="6 8" id="KW-0067">ATP-binding</keyword>
<gene>
    <name evidence="10" type="primary">mesJ</name>
    <name evidence="8" type="synonym">tilS</name>
    <name evidence="10" type="ordered locus">BCc_073</name>
</gene>
<dbReference type="RefSeq" id="WP_011672470.1">
    <property type="nucleotide sequence ID" value="NC_008513.1"/>
</dbReference>
<evidence type="ECO:0000256" key="5">
    <source>
        <dbReference type="ARBA" id="ARBA00022741"/>
    </source>
</evidence>
<dbReference type="InterPro" id="IPR012094">
    <property type="entry name" value="tRNA_Ile_lys_synt"/>
</dbReference>
<dbReference type="EMBL" id="CP000263">
    <property type="protein sequence ID" value="ABJ90551.1"/>
    <property type="molecule type" value="Genomic_DNA"/>
</dbReference>
<comment type="subcellular location">
    <subcellularLocation>
        <location evidence="1 8">Cytoplasm</location>
    </subcellularLocation>
</comment>
<organism evidence="10 11">
    <name type="scientific">Buchnera aphidicola subsp. Cinara cedri (strain Cc)</name>
    <dbReference type="NCBI Taxonomy" id="372461"/>
    <lineage>
        <taxon>Bacteria</taxon>
        <taxon>Pseudomonadati</taxon>
        <taxon>Pseudomonadota</taxon>
        <taxon>Gammaproteobacteria</taxon>
        <taxon>Enterobacterales</taxon>
        <taxon>Erwiniaceae</taxon>
        <taxon>Buchnera</taxon>
    </lineage>
</organism>
<dbReference type="InterPro" id="IPR012795">
    <property type="entry name" value="tRNA_Ile_lys_synt_N"/>
</dbReference>
<dbReference type="EC" id="6.3.4.19" evidence="8"/>
<name>Q057Z8_BUCCC</name>
<dbReference type="InterPro" id="IPR015262">
    <property type="entry name" value="tRNA_Ile_lys_synt_subst-bd"/>
</dbReference>
<keyword evidence="5 8" id="KW-0547">Nucleotide-binding</keyword>
<evidence type="ECO:0000256" key="1">
    <source>
        <dbReference type="ARBA" id="ARBA00004496"/>
    </source>
</evidence>
<dbReference type="PANTHER" id="PTHR43033:SF1">
    <property type="entry name" value="TRNA(ILE)-LYSIDINE SYNTHASE-RELATED"/>
    <property type="match status" value="1"/>
</dbReference>
<comment type="similarity">
    <text evidence="8">Belongs to the tRNA(Ile)-lysidine synthase family.</text>
</comment>
<dbReference type="HAMAP" id="MF_01161">
    <property type="entry name" value="tRNA_Ile_lys_synt"/>
    <property type="match status" value="1"/>
</dbReference>
<feature type="binding site" evidence="8">
    <location>
        <begin position="21"/>
        <end position="26"/>
    </location>
    <ligand>
        <name>ATP</name>
        <dbReference type="ChEBI" id="CHEBI:30616"/>
    </ligand>
</feature>
<comment type="domain">
    <text evidence="8">The N-terminal region contains the highly conserved SGGXDS motif, predicted to be a P-loop motif involved in ATP binding.</text>
</comment>
<dbReference type="KEGG" id="bcc:BCc_073"/>
<dbReference type="Pfam" id="PF01171">
    <property type="entry name" value="ATP_bind_3"/>
    <property type="match status" value="1"/>
</dbReference>
<dbReference type="NCBIfam" id="TIGR02432">
    <property type="entry name" value="lysidine_TilS_N"/>
    <property type="match status" value="1"/>
</dbReference>
<evidence type="ECO:0000256" key="4">
    <source>
        <dbReference type="ARBA" id="ARBA00022694"/>
    </source>
</evidence>
<dbReference type="Gene3D" id="3.40.50.620">
    <property type="entry name" value="HUPs"/>
    <property type="match status" value="1"/>
</dbReference>
<dbReference type="Pfam" id="PF11734">
    <property type="entry name" value="TilS_C"/>
    <property type="match status" value="1"/>
</dbReference>
<dbReference type="GO" id="GO:0005524">
    <property type="term" value="F:ATP binding"/>
    <property type="evidence" value="ECO:0007669"/>
    <property type="project" value="UniProtKB-UniRule"/>
</dbReference>